<dbReference type="PANTHER" id="PTHR34386:SF1">
    <property type="entry name" value="GLUTAREDOXIN-LIKE PROTEIN NRDH"/>
    <property type="match status" value="1"/>
</dbReference>
<dbReference type="EMBL" id="MHIT01000012">
    <property type="protein sequence ID" value="OGY56969.1"/>
    <property type="molecule type" value="Genomic_DNA"/>
</dbReference>
<organism evidence="2 3">
    <name type="scientific">Candidatus Colwellbacteria bacterium RBG_13_48_8</name>
    <dbReference type="NCBI Taxonomy" id="1797685"/>
    <lineage>
        <taxon>Bacteria</taxon>
        <taxon>Candidatus Colwelliibacteriota</taxon>
    </lineage>
</organism>
<dbReference type="InterPro" id="IPR011911">
    <property type="entry name" value="GlrX_YruB"/>
</dbReference>
<evidence type="ECO:0000313" key="2">
    <source>
        <dbReference type="EMBL" id="OGY56969.1"/>
    </source>
</evidence>
<gene>
    <name evidence="2" type="ORF">A2Y84_00595</name>
</gene>
<dbReference type="GO" id="GO:0045454">
    <property type="term" value="P:cell redox homeostasis"/>
    <property type="evidence" value="ECO:0007669"/>
    <property type="project" value="TreeGrafter"/>
</dbReference>
<dbReference type="AlphaFoldDB" id="A0A1G1YXG4"/>
<dbReference type="Gene3D" id="3.40.30.10">
    <property type="entry name" value="Glutaredoxin"/>
    <property type="match status" value="1"/>
</dbReference>
<dbReference type="Proteomes" id="UP000177062">
    <property type="component" value="Unassembled WGS sequence"/>
</dbReference>
<protein>
    <submittedName>
        <fullName evidence="2">NrdH-redoxin</fullName>
    </submittedName>
</protein>
<name>A0A1G1YXG4_9BACT</name>
<proteinExistence type="predicted"/>
<dbReference type="InterPro" id="IPR002109">
    <property type="entry name" value="Glutaredoxin"/>
</dbReference>
<dbReference type="CDD" id="cd02976">
    <property type="entry name" value="NrdH"/>
    <property type="match status" value="1"/>
</dbReference>
<feature type="domain" description="Glutaredoxin" evidence="1">
    <location>
        <begin position="3"/>
        <end position="60"/>
    </location>
</feature>
<dbReference type="InterPro" id="IPR036249">
    <property type="entry name" value="Thioredoxin-like_sf"/>
</dbReference>
<sequence length="77" mass="8837">MQIKIYTTPFCKHCHVARDFFHSRNISFVEVDVTQDQTALEEMMKKSHQMGVPVVDINGSVLVGFNRAKIEELLKVT</sequence>
<comment type="caution">
    <text evidence="2">The sequence shown here is derived from an EMBL/GenBank/DDBJ whole genome shotgun (WGS) entry which is preliminary data.</text>
</comment>
<dbReference type="GO" id="GO:0009055">
    <property type="term" value="F:electron transfer activity"/>
    <property type="evidence" value="ECO:0007669"/>
    <property type="project" value="TreeGrafter"/>
</dbReference>
<dbReference type="Pfam" id="PF00462">
    <property type="entry name" value="Glutaredoxin"/>
    <property type="match status" value="1"/>
</dbReference>
<reference evidence="2 3" key="1">
    <citation type="journal article" date="2016" name="Nat. Commun.">
        <title>Thousands of microbial genomes shed light on interconnected biogeochemical processes in an aquifer system.</title>
        <authorList>
            <person name="Anantharaman K."/>
            <person name="Brown C.T."/>
            <person name="Hug L.A."/>
            <person name="Sharon I."/>
            <person name="Castelle C.J."/>
            <person name="Probst A.J."/>
            <person name="Thomas B.C."/>
            <person name="Singh A."/>
            <person name="Wilkins M.J."/>
            <person name="Karaoz U."/>
            <person name="Brodie E.L."/>
            <person name="Williams K.H."/>
            <person name="Hubbard S.S."/>
            <person name="Banfield J.F."/>
        </authorList>
    </citation>
    <scope>NUCLEOTIDE SEQUENCE [LARGE SCALE GENOMIC DNA]</scope>
</reference>
<dbReference type="SUPFAM" id="SSF52833">
    <property type="entry name" value="Thioredoxin-like"/>
    <property type="match status" value="1"/>
</dbReference>
<accession>A0A1G1YXG4</accession>
<dbReference type="PANTHER" id="PTHR34386">
    <property type="entry name" value="GLUTAREDOXIN"/>
    <property type="match status" value="1"/>
</dbReference>
<dbReference type="PROSITE" id="PS51354">
    <property type="entry name" value="GLUTAREDOXIN_2"/>
    <property type="match status" value="1"/>
</dbReference>
<evidence type="ECO:0000313" key="3">
    <source>
        <dbReference type="Proteomes" id="UP000177062"/>
    </source>
</evidence>
<dbReference type="NCBIfam" id="TIGR02196">
    <property type="entry name" value="GlrX_YruB"/>
    <property type="match status" value="1"/>
</dbReference>
<evidence type="ECO:0000259" key="1">
    <source>
        <dbReference type="Pfam" id="PF00462"/>
    </source>
</evidence>
<dbReference type="InterPro" id="IPR051548">
    <property type="entry name" value="Grx-like_ET"/>
</dbReference>